<accession>A0A6A5G0S4</accession>
<dbReference type="Proteomes" id="UP000483820">
    <property type="component" value="Chromosome X"/>
</dbReference>
<dbReference type="AlphaFoldDB" id="A0A6A5G0S4"/>
<evidence type="ECO:0000313" key="1">
    <source>
        <dbReference type="EMBL" id="KAF1748255.1"/>
    </source>
</evidence>
<protein>
    <submittedName>
        <fullName evidence="1">Uncharacterized protein</fullName>
    </submittedName>
</protein>
<gene>
    <name evidence="1" type="ORF">GCK72_024722</name>
</gene>
<organism evidence="1 2">
    <name type="scientific">Caenorhabditis remanei</name>
    <name type="common">Caenorhabditis vulgaris</name>
    <dbReference type="NCBI Taxonomy" id="31234"/>
    <lineage>
        <taxon>Eukaryota</taxon>
        <taxon>Metazoa</taxon>
        <taxon>Ecdysozoa</taxon>
        <taxon>Nematoda</taxon>
        <taxon>Chromadorea</taxon>
        <taxon>Rhabditida</taxon>
        <taxon>Rhabditina</taxon>
        <taxon>Rhabditomorpha</taxon>
        <taxon>Rhabditoidea</taxon>
        <taxon>Rhabditidae</taxon>
        <taxon>Peloderinae</taxon>
        <taxon>Caenorhabditis</taxon>
    </lineage>
</organism>
<reference evidence="1 2" key="1">
    <citation type="submission" date="2019-12" db="EMBL/GenBank/DDBJ databases">
        <title>Chromosome-level assembly of the Caenorhabditis remanei genome.</title>
        <authorList>
            <person name="Teterina A.A."/>
            <person name="Willis J.H."/>
            <person name="Phillips P.C."/>
        </authorList>
    </citation>
    <scope>NUCLEOTIDE SEQUENCE [LARGE SCALE GENOMIC DNA]</scope>
    <source>
        <strain evidence="1 2">PX506</strain>
        <tissue evidence="1">Whole organism</tissue>
    </source>
</reference>
<dbReference type="EMBL" id="WUAV01000006">
    <property type="protein sequence ID" value="KAF1748255.1"/>
    <property type="molecule type" value="Genomic_DNA"/>
</dbReference>
<proteinExistence type="predicted"/>
<dbReference type="CTD" id="78777835"/>
<dbReference type="RefSeq" id="XP_053579576.1">
    <property type="nucleotide sequence ID" value="XM_053736010.1"/>
</dbReference>
<sequence length="76" mass="8680">MLNPSDHLEPPVHYLPVLGIVPVPTPQPENPNVGQQSNGRPGFWSRFFERIRQQICCRSRRVGNLSEAFALEDNRL</sequence>
<dbReference type="GeneID" id="78777835"/>
<dbReference type="KEGG" id="crq:GCK72_024722"/>
<evidence type="ECO:0000313" key="2">
    <source>
        <dbReference type="Proteomes" id="UP000483820"/>
    </source>
</evidence>
<name>A0A6A5G0S4_CAERE</name>
<comment type="caution">
    <text evidence="1">The sequence shown here is derived from an EMBL/GenBank/DDBJ whole genome shotgun (WGS) entry which is preliminary data.</text>
</comment>